<dbReference type="EC" id="1.5.5.2" evidence="2"/>
<reference evidence="7" key="1">
    <citation type="submission" date="2018-08" db="EMBL/GenBank/DDBJ databases">
        <authorList>
            <person name="Guldener U."/>
        </authorList>
    </citation>
    <scope>NUCLEOTIDE SEQUENCE</scope>
    <source>
        <strain evidence="7">UB2</strain>
    </source>
</reference>
<dbReference type="AlphaFoldDB" id="A0A8H8TT04"/>
<dbReference type="PANTHER" id="PTHR13914">
    <property type="entry name" value="PROLINE OXIDASE"/>
    <property type="match status" value="1"/>
</dbReference>
<dbReference type="Proteomes" id="UP000658997">
    <property type="component" value="Unassembled WGS sequence"/>
</dbReference>
<dbReference type="InterPro" id="IPR029041">
    <property type="entry name" value="FAD-linked_oxidoreductase-like"/>
</dbReference>
<keyword evidence="4" id="KW-0642">Proline metabolism</keyword>
<proteinExistence type="inferred from homology"/>
<dbReference type="EMBL" id="ULHB01000066">
    <property type="protein sequence ID" value="SYW80241.1"/>
    <property type="molecule type" value="Genomic_DNA"/>
</dbReference>
<dbReference type="GO" id="GO:0005739">
    <property type="term" value="C:mitochondrion"/>
    <property type="evidence" value="ECO:0007669"/>
    <property type="project" value="TreeGrafter"/>
</dbReference>
<evidence type="ECO:0000256" key="1">
    <source>
        <dbReference type="ARBA" id="ARBA00005869"/>
    </source>
</evidence>
<dbReference type="GO" id="GO:0010133">
    <property type="term" value="P:L-proline catabolic process to L-glutamate"/>
    <property type="evidence" value="ECO:0007669"/>
    <property type="project" value="TreeGrafter"/>
</dbReference>
<dbReference type="PANTHER" id="PTHR13914:SF0">
    <property type="entry name" value="PROLINE DEHYDROGENASE 1, MITOCHONDRIAL"/>
    <property type="match status" value="1"/>
</dbReference>
<keyword evidence="3" id="KW-0560">Oxidoreductase</keyword>
<feature type="compositionally biased region" description="Basic and acidic residues" evidence="5">
    <location>
        <begin position="338"/>
        <end position="359"/>
    </location>
</feature>
<sequence>MTTTTDDSLDISAQLFWQSATPTSFATQTRNIPVPSRSRSTSAPDIYTSCPNQVSGSATGKKNFTWSSADVLHLVTIIYDSTPVEPNHIKAKLRWVQETYYKEKKKLSLTGAGTLLEDMDASNRITNDDKAGMPPYGSAEIPMDLSGSEPYDHGAHGHGLPPILDLMDSTNPPAAVASTSGGSIARPSFSAAGGLDVFESSSSSSSAPLSPGTKCKRAMVRYSNKQVILNGIVHNLKIVESVVGQPGSVQDSKVWASGSNILKKPRLYLDEERCFSETIIAGRRWVSGSAHSHSAPSASLNTSRIGLFALRAALAGTALTAVTIAVIDPIHLDSQDSAETKSIAEAHRKPIEREDESHRPYRPLRNQPISMLLTNYAVFTLCSFSSLAKVGPQLIEWSSNTSLPLVWTVTEYIIRRTFFRQFISDDTAEGSLPLLSSLSRDNLGAMLNFSVEVAHDGKAAKGSSQSGAGSKLAIHRPFVDELLHSIDVSAKLASLPASHGVADEEQATELAVRPDRSGSTFVAIKLSGLLYDSSVLERASAAIVPREWFSSPPEPLPPLSINGKGPCGGLAIPVAALTPKDVDALKQLWEALREIAERAKQHGSVRLAIDAEYSWYQPAIDAMYEAIAAEYNRPISSSADAPRGSITGPLVYNTFQAYLRRTPSHLAASFERAKLNGYTLGVKLVRGAYVDIENRIWSDKIVDAPPVPGKGADASAYEGWGSPVWPNKDLTDRCYDGCAIRLVQEIHDDLVRGAKKGSHPSLAVVFASHNTQSSLKVIREMVRLGMAKPSPALLQATKDANPTADERQLLKQVPLVDLQLQESVRGRIFFAQLYGMASVLTARIQAAFDPNSGGVGPHMVLKYIPYGPLELTLPYLIRRALENGDIMTGGAAAEKSLVWDELMHRIGLRH</sequence>
<dbReference type="GO" id="GO:0004657">
    <property type="term" value="F:proline dehydrogenase activity"/>
    <property type="evidence" value="ECO:0007669"/>
    <property type="project" value="UniProtKB-EC"/>
</dbReference>
<feature type="domain" description="Proline dehydrogenase" evidence="6">
    <location>
        <begin position="522"/>
        <end position="787"/>
    </location>
</feature>
<dbReference type="Gene3D" id="3.20.20.220">
    <property type="match status" value="1"/>
</dbReference>
<dbReference type="GO" id="GO:0071949">
    <property type="term" value="F:FAD binding"/>
    <property type="evidence" value="ECO:0007669"/>
    <property type="project" value="TreeGrafter"/>
</dbReference>
<protein>
    <recommendedName>
        <fullName evidence="2">proline dehydrogenase</fullName>
        <ecNumber evidence="2">1.5.5.2</ecNumber>
    </recommendedName>
</protein>
<evidence type="ECO:0000313" key="7">
    <source>
        <dbReference type="EMBL" id="SYW80241.1"/>
    </source>
</evidence>
<name>A0A8H8TT04_9BASI</name>
<dbReference type="Pfam" id="PF01619">
    <property type="entry name" value="Pro_dh"/>
    <property type="match status" value="2"/>
</dbReference>
<feature type="region of interest" description="Disordered" evidence="5">
    <location>
        <begin position="27"/>
        <end position="47"/>
    </location>
</feature>
<evidence type="ECO:0000256" key="4">
    <source>
        <dbReference type="ARBA" id="ARBA00023062"/>
    </source>
</evidence>
<gene>
    <name evidence="7" type="ORF">UBRO2_03509</name>
</gene>
<accession>A0A8H8TT04</accession>
<comment type="similarity">
    <text evidence="1">Belongs to the proline oxidase family.</text>
</comment>
<evidence type="ECO:0000313" key="8">
    <source>
        <dbReference type="Proteomes" id="UP000658997"/>
    </source>
</evidence>
<dbReference type="InterPro" id="IPR002872">
    <property type="entry name" value="Proline_DH_dom"/>
</dbReference>
<evidence type="ECO:0000256" key="3">
    <source>
        <dbReference type="ARBA" id="ARBA00023002"/>
    </source>
</evidence>
<evidence type="ECO:0000256" key="2">
    <source>
        <dbReference type="ARBA" id="ARBA00012695"/>
    </source>
</evidence>
<dbReference type="InterPro" id="IPR015659">
    <property type="entry name" value="Proline_oxidase"/>
</dbReference>
<feature type="region of interest" description="Disordered" evidence="5">
    <location>
        <begin position="338"/>
        <end position="360"/>
    </location>
</feature>
<feature type="domain" description="Proline dehydrogenase" evidence="6">
    <location>
        <begin position="825"/>
        <end position="885"/>
    </location>
</feature>
<dbReference type="SUPFAM" id="SSF51730">
    <property type="entry name" value="FAD-linked oxidoreductase"/>
    <property type="match status" value="1"/>
</dbReference>
<evidence type="ECO:0000256" key="5">
    <source>
        <dbReference type="SAM" id="MobiDB-lite"/>
    </source>
</evidence>
<evidence type="ECO:0000259" key="6">
    <source>
        <dbReference type="Pfam" id="PF01619"/>
    </source>
</evidence>
<organism evidence="7 8">
    <name type="scientific">Ustilago bromivora</name>
    <dbReference type="NCBI Taxonomy" id="307758"/>
    <lineage>
        <taxon>Eukaryota</taxon>
        <taxon>Fungi</taxon>
        <taxon>Dikarya</taxon>
        <taxon>Basidiomycota</taxon>
        <taxon>Ustilaginomycotina</taxon>
        <taxon>Ustilaginomycetes</taxon>
        <taxon>Ustilaginales</taxon>
        <taxon>Ustilaginaceae</taxon>
        <taxon>Ustilago</taxon>
    </lineage>
</organism>
<comment type="caution">
    <text evidence="7">The sequence shown here is derived from an EMBL/GenBank/DDBJ whole genome shotgun (WGS) entry which is preliminary data.</text>
</comment>
<keyword evidence="8" id="KW-1185">Reference proteome</keyword>